<feature type="domain" description="Replication factor-A protein 1 N-terminal" evidence="1">
    <location>
        <begin position="3"/>
        <end position="84"/>
    </location>
</feature>
<dbReference type="Pfam" id="PF04057">
    <property type="entry name" value="Rep-A_N"/>
    <property type="match status" value="1"/>
</dbReference>
<dbReference type="GO" id="GO:0005634">
    <property type="term" value="C:nucleus"/>
    <property type="evidence" value="ECO:0007669"/>
    <property type="project" value="InterPro"/>
</dbReference>
<feature type="non-terminal residue" evidence="2">
    <location>
        <position position="141"/>
    </location>
</feature>
<dbReference type="InterPro" id="IPR012340">
    <property type="entry name" value="NA-bd_OB-fold"/>
</dbReference>
<organism evidence="2 3">
    <name type="scientific">Coemansia guatemalensis</name>
    <dbReference type="NCBI Taxonomy" id="2761395"/>
    <lineage>
        <taxon>Eukaryota</taxon>
        <taxon>Fungi</taxon>
        <taxon>Fungi incertae sedis</taxon>
        <taxon>Zoopagomycota</taxon>
        <taxon>Kickxellomycotina</taxon>
        <taxon>Kickxellomycetes</taxon>
        <taxon>Kickxellales</taxon>
        <taxon>Kickxellaceae</taxon>
        <taxon>Coemansia</taxon>
    </lineage>
</organism>
<dbReference type="Gene3D" id="2.40.50.140">
    <property type="entry name" value="Nucleic acid-binding proteins"/>
    <property type="match status" value="1"/>
</dbReference>
<name>A0A9W8HSR6_9FUNG</name>
<dbReference type="OrthoDB" id="1751331at2759"/>
<comment type="caution">
    <text evidence="2">The sequence shown here is derived from an EMBL/GenBank/DDBJ whole genome shotgun (WGS) entry which is preliminary data.</text>
</comment>
<proteinExistence type="predicted"/>
<evidence type="ECO:0000313" key="3">
    <source>
        <dbReference type="Proteomes" id="UP001140094"/>
    </source>
</evidence>
<dbReference type="GO" id="GO:0006260">
    <property type="term" value="P:DNA replication"/>
    <property type="evidence" value="ECO:0007669"/>
    <property type="project" value="InterPro"/>
</dbReference>
<sequence length="141" mass="15349">MQLSAGEIARLKALDSGTQITDPLLVQVISNLQPFGNQAAGTPTRYRCMVSDSEQSIVTILPAHLSQLIEEQKICRFTVLKILRCSSTKKARPNEPPMSFFIVGDAEIITTLTEKIGFPEKAVQAQQQQQPTASAMAAPAH</sequence>
<accession>A0A9W8HSR6</accession>
<dbReference type="Proteomes" id="UP001140094">
    <property type="component" value="Unassembled WGS sequence"/>
</dbReference>
<dbReference type="GO" id="GO:0003677">
    <property type="term" value="F:DNA binding"/>
    <property type="evidence" value="ECO:0007669"/>
    <property type="project" value="InterPro"/>
</dbReference>
<dbReference type="EMBL" id="JANBUO010001468">
    <property type="protein sequence ID" value="KAJ2798151.1"/>
    <property type="molecule type" value="Genomic_DNA"/>
</dbReference>
<dbReference type="AlphaFoldDB" id="A0A9W8HSR6"/>
<protein>
    <recommendedName>
        <fullName evidence="1">Replication factor-A protein 1 N-terminal domain-containing protein</fullName>
    </recommendedName>
</protein>
<gene>
    <name evidence="2" type="ORF">H4R20_004925</name>
</gene>
<keyword evidence="3" id="KW-1185">Reference proteome</keyword>
<reference evidence="2" key="1">
    <citation type="submission" date="2022-07" db="EMBL/GenBank/DDBJ databases">
        <title>Phylogenomic reconstructions and comparative analyses of Kickxellomycotina fungi.</title>
        <authorList>
            <person name="Reynolds N.K."/>
            <person name="Stajich J.E."/>
            <person name="Barry K."/>
            <person name="Grigoriev I.V."/>
            <person name="Crous P."/>
            <person name="Smith M.E."/>
        </authorList>
    </citation>
    <scope>NUCLEOTIDE SEQUENCE</scope>
    <source>
        <strain evidence="2">NRRL 1565</strain>
    </source>
</reference>
<dbReference type="InterPro" id="IPR007199">
    <property type="entry name" value="Rep_factor-A_N"/>
</dbReference>
<evidence type="ECO:0000259" key="1">
    <source>
        <dbReference type="Pfam" id="PF04057"/>
    </source>
</evidence>
<evidence type="ECO:0000313" key="2">
    <source>
        <dbReference type="EMBL" id="KAJ2798151.1"/>
    </source>
</evidence>